<comment type="subcellular location">
    <subcellularLocation>
        <location evidence="1">Membrane</location>
        <topology evidence="1">Multi-pass membrane protein</topology>
    </subcellularLocation>
</comment>
<dbReference type="FunFam" id="1.10.287.70:FF:000123">
    <property type="entry name" value="Potassium channel KAT3"/>
    <property type="match status" value="1"/>
</dbReference>
<evidence type="ECO:0000313" key="11">
    <source>
        <dbReference type="Proteomes" id="UP000187209"/>
    </source>
</evidence>
<dbReference type="SUPFAM" id="SSF51206">
    <property type="entry name" value="cAMP-binding domain-like"/>
    <property type="match status" value="1"/>
</dbReference>
<gene>
    <name evidence="10" type="ORF">SteCoe_13718</name>
</gene>
<sequence>MVRVHPSEAAVRNNTRTLWKTVADDLRKQAPKTRECEEYEHIKWVIFPDDTFNEYWGSFMSMLLLYTCLVSPYRVCVVEIDEAGWMYSDVVIDFCFFIDVVVNSFLAYYDKESNLIVSKRKILFHYLKSWMFVDILSCFPLQFIMDQKNYSTLLRISRVSKLYKLAKMIRFLRMLRLARNKNRIMKYMNTIFRVHMAIERLVWFLITFLLLVHILACLWVFIGRFDMANSDQNWIFMNKMVDYDEFRIYLTAVYWATTTLTTVGYGDIRAYNSNERIFACMSMIIGIFLYSYIIGSLTNLLSNLDIREAKLTRKLDIVNRLHREYPSIDKNFYKKIATALEYKHKNTKSNIDTLLSDLPLTLRTKLLIVIYQRELQSNTFFENKKTDFVAFLAPMLKPMRIEEGDYVFKKKELAFEMYFIISGEIHMTIDIENSDNKSQVEVLFNALVAGYYFGETDLLFSESRERSYNSKAAKKAELLSLPKEGFESMLKMFEEEGTQIMTMAYNRNLRLREKQQEAIEIYNKSQAVRRLVSIPISEDFDMNTGPIASINVIPADTSEVQEEATQTRNMYNAIIEDKMGKVESDIVWTKRKLKNLKYVVSEARENLTRVYEALM</sequence>
<proteinExistence type="predicted"/>
<dbReference type="Gene3D" id="1.10.287.70">
    <property type="match status" value="1"/>
</dbReference>
<feature type="transmembrane region" description="Helical" evidence="8">
    <location>
        <begin position="55"/>
        <end position="78"/>
    </location>
</feature>
<dbReference type="CDD" id="cd00038">
    <property type="entry name" value="CAP_ED"/>
    <property type="match status" value="1"/>
</dbReference>
<dbReference type="SUPFAM" id="SSF81324">
    <property type="entry name" value="Voltage-gated potassium channels"/>
    <property type="match status" value="1"/>
</dbReference>
<evidence type="ECO:0000256" key="2">
    <source>
        <dbReference type="ARBA" id="ARBA00022448"/>
    </source>
</evidence>
<dbReference type="InterPro" id="IPR014710">
    <property type="entry name" value="RmlC-like_jellyroll"/>
</dbReference>
<keyword evidence="11" id="KW-1185">Reference proteome</keyword>
<comment type="caution">
    <text evidence="10">The sequence shown here is derived from an EMBL/GenBank/DDBJ whole genome shotgun (WGS) entry which is preliminary data.</text>
</comment>
<organism evidence="10 11">
    <name type="scientific">Stentor coeruleus</name>
    <dbReference type="NCBI Taxonomy" id="5963"/>
    <lineage>
        <taxon>Eukaryota</taxon>
        <taxon>Sar</taxon>
        <taxon>Alveolata</taxon>
        <taxon>Ciliophora</taxon>
        <taxon>Postciliodesmatophora</taxon>
        <taxon>Heterotrichea</taxon>
        <taxon>Heterotrichida</taxon>
        <taxon>Stentoridae</taxon>
        <taxon>Stentor</taxon>
    </lineage>
</organism>
<feature type="transmembrane region" description="Helical" evidence="8">
    <location>
        <begin position="90"/>
        <end position="109"/>
    </location>
</feature>
<evidence type="ECO:0000256" key="8">
    <source>
        <dbReference type="SAM" id="Phobius"/>
    </source>
</evidence>
<name>A0A1R2C7S3_9CILI</name>
<protein>
    <recommendedName>
        <fullName evidence="9">Cyclic nucleotide-binding domain-containing protein</fullName>
    </recommendedName>
</protein>
<keyword evidence="4 8" id="KW-1133">Transmembrane helix</keyword>
<evidence type="ECO:0000256" key="6">
    <source>
        <dbReference type="ARBA" id="ARBA00023136"/>
    </source>
</evidence>
<dbReference type="OrthoDB" id="312527at2759"/>
<evidence type="ECO:0000256" key="7">
    <source>
        <dbReference type="ARBA" id="ARBA00023303"/>
    </source>
</evidence>
<dbReference type="Pfam" id="PF00027">
    <property type="entry name" value="cNMP_binding"/>
    <property type="match status" value="1"/>
</dbReference>
<feature type="transmembrane region" description="Helical" evidence="8">
    <location>
        <begin position="129"/>
        <end position="145"/>
    </location>
</feature>
<dbReference type="GO" id="GO:0005249">
    <property type="term" value="F:voltage-gated potassium channel activity"/>
    <property type="evidence" value="ECO:0007669"/>
    <property type="project" value="InterPro"/>
</dbReference>
<evidence type="ECO:0000256" key="1">
    <source>
        <dbReference type="ARBA" id="ARBA00004141"/>
    </source>
</evidence>
<dbReference type="InterPro" id="IPR000595">
    <property type="entry name" value="cNMP-bd_dom"/>
</dbReference>
<feature type="domain" description="Cyclic nucleotide-binding" evidence="9">
    <location>
        <begin position="380"/>
        <end position="490"/>
    </location>
</feature>
<feature type="transmembrane region" description="Helical" evidence="8">
    <location>
        <begin position="277"/>
        <end position="295"/>
    </location>
</feature>
<dbReference type="EMBL" id="MPUH01000249">
    <property type="protein sequence ID" value="OMJ85063.1"/>
    <property type="molecule type" value="Genomic_DNA"/>
</dbReference>
<keyword evidence="2" id="KW-0813">Transport</keyword>
<dbReference type="SMART" id="SM00100">
    <property type="entry name" value="cNMP"/>
    <property type="match status" value="1"/>
</dbReference>
<dbReference type="PANTHER" id="PTHR47823">
    <property type="entry name" value="ION_TRANS DOMAIN-CONTAINING PROTEIN"/>
    <property type="match status" value="1"/>
</dbReference>
<accession>A0A1R2C7S3</accession>
<dbReference type="PROSITE" id="PS50042">
    <property type="entry name" value="CNMP_BINDING_3"/>
    <property type="match status" value="1"/>
</dbReference>
<keyword evidence="7" id="KW-0407">Ion channel</keyword>
<feature type="transmembrane region" description="Helical" evidence="8">
    <location>
        <begin position="246"/>
        <end position="265"/>
    </location>
</feature>
<dbReference type="InterPro" id="IPR005821">
    <property type="entry name" value="Ion_trans_dom"/>
</dbReference>
<evidence type="ECO:0000259" key="9">
    <source>
        <dbReference type="PROSITE" id="PS50042"/>
    </source>
</evidence>
<evidence type="ECO:0000256" key="5">
    <source>
        <dbReference type="ARBA" id="ARBA00023065"/>
    </source>
</evidence>
<keyword evidence="5" id="KW-0406">Ion transport</keyword>
<evidence type="ECO:0000256" key="4">
    <source>
        <dbReference type="ARBA" id="ARBA00022989"/>
    </source>
</evidence>
<dbReference type="Gene3D" id="2.60.120.10">
    <property type="entry name" value="Jelly Rolls"/>
    <property type="match status" value="1"/>
</dbReference>
<dbReference type="PANTHER" id="PTHR47823:SF9">
    <property type="entry name" value="CHROMOSOME UNDETERMINED SCAFFOLD_10, WHOLE GENOME SHOTGUN SEQUENCE"/>
    <property type="match status" value="1"/>
</dbReference>
<evidence type="ECO:0000256" key="3">
    <source>
        <dbReference type="ARBA" id="ARBA00022692"/>
    </source>
</evidence>
<dbReference type="Pfam" id="PF00520">
    <property type="entry name" value="Ion_trans"/>
    <property type="match status" value="1"/>
</dbReference>
<dbReference type="GO" id="GO:0016020">
    <property type="term" value="C:membrane"/>
    <property type="evidence" value="ECO:0007669"/>
    <property type="project" value="UniProtKB-SubCell"/>
</dbReference>
<evidence type="ECO:0000313" key="10">
    <source>
        <dbReference type="EMBL" id="OMJ85063.1"/>
    </source>
</evidence>
<dbReference type="InterPro" id="IPR018490">
    <property type="entry name" value="cNMP-bd_dom_sf"/>
</dbReference>
<keyword evidence="3 8" id="KW-0812">Transmembrane</keyword>
<dbReference type="InterPro" id="IPR003938">
    <property type="entry name" value="K_chnl_volt-dep_EAG/ELK/ERG"/>
</dbReference>
<dbReference type="AlphaFoldDB" id="A0A1R2C7S3"/>
<keyword evidence="6 8" id="KW-0472">Membrane</keyword>
<dbReference type="Proteomes" id="UP000187209">
    <property type="component" value="Unassembled WGS sequence"/>
</dbReference>
<dbReference type="PRINTS" id="PR01463">
    <property type="entry name" value="EAGCHANLFMLY"/>
</dbReference>
<feature type="transmembrane region" description="Helical" evidence="8">
    <location>
        <begin position="201"/>
        <end position="222"/>
    </location>
</feature>
<reference evidence="10 11" key="1">
    <citation type="submission" date="2016-11" db="EMBL/GenBank/DDBJ databases">
        <title>The macronuclear genome of Stentor coeruleus: a giant cell with tiny introns.</title>
        <authorList>
            <person name="Slabodnick M."/>
            <person name="Ruby J.G."/>
            <person name="Reiff S.B."/>
            <person name="Swart E.C."/>
            <person name="Gosai S."/>
            <person name="Prabakaran S."/>
            <person name="Witkowska E."/>
            <person name="Larue G.E."/>
            <person name="Fisher S."/>
            <person name="Freeman R.M."/>
            <person name="Gunawardena J."/>
            <person name="Chu W."/>
            <person name="Stover N.A."/>
            <person name="Gregory B.D."/>
            <person name="Nowacki M."/>
            <person name="Derisi J."/>
            <person name="Roy S.W."/>
            <person name="Marshall W.F."/>
            <person name="Sood P."/>
        </authorList>
    </citation>
    <scope>NUCLEOTIDE SEQUENCE [LARGE SCALE GENOMIC DNA]</scope>
    <source>
        <strain evidence="10">WM001</strain>
    </source>
</reference>